<feature type="transmembrane region" description="Helical" evidence="7">
    <location>
        <begin position="215"/>
        <end position="234"/>
    </location>
</feature>
<accession>A0A7W5FM56</accession>
<keyword evidence="6 7" id="KW-0472">Membrane</keyword>
<protein>
    <submittedName>
        <fullName evidence="9">Drug/metabolite transporter (DMT)-like permease</fullName>
    </submittedName>
</protein>
<keyword evidence="3" id="KW-1003">Cell membrane</keyword>
<evidence type="ECO:0000256" key="3">
    <source>
        <dbReference type="ARBA" id="ARBA00022475"/>
    </source>
</evidence>
<evidence type="ECO:0000256" key="1">
    <source>
        <dbReference type="ARBA" id="ARBA00004651"/>
    </source>
</evidence>
<keyword evidence="4 7" id="KW-0812">Transmembrane</keyword>
<evidence type="ECO:0000256" key="2">
    <source>
        <dbReference type="ARBA" id="ARBA00007362"/>
    </source>
</evidence>
<dbReference type="SUPFAM" id="SSF103481">
    <property type="entry name" value="Multidrug resistance efflux transporter EmrE"/>
    <property type="match status" value="2"/>
</dbReference>
<evidence type="ECO:0000313" key="10">
    <source>
        <dbReference type="Proteomes" id="UP000570361"/>
    </source>
</evidence>
<dbReference type="InterPro" id="IPR050638">
    <property type="entry name" value="AA-Vitamin_Transporters"/>
</dbReference>
<dbReference type="InterPro" id="IPR000620">
    <property type="entry name" value="EamA_dom"/>
</dbReference>
<dbReference type="Pfam" id="PF00892">
    <property type="entry name" value="EamA"/>
    <property type="match status" value="2"/>
</dbReference>
<feature type="transmembrane region" description="Helical" evidence="7">
    <location>
        <begin position="126"/>
        <end position="148"/>
    </location>
</feature>
<dbReference type="RefSeq" id="WP_183599085.1">
    <property type="nucleotide sequence ID" value="NZ_JACHXK010000003.1"/>
</dbReference>
<dbReference type="InterPro" id="IPR037185">
    <property type="entry name" value="EmrE-like"/>
</dbReference>
<dbReference type="PANTHER" id="PTHR32322:SF18">
    <property type="entry name" value="S-ADENOSYLMETHIONINE_S-ADENOSYLHOMOCYSTEINE TRANSPORTER"/>
    <property type="match status" value="1"/>
</dbReference>
<comment type="caution">
    <text evidence="9">The sequence shown here is derived from an EMBL/GenBank/DDBJ whole genome shotgun (WGS) entry which is preliminary data.</text>
</comment>
<evidence type="ECO:0000256" key="4">
    <source>
        <dbReference type="ARBA" id="ARBA00022692"/>
    </source>
</evidence>
<feature type="transmembrane region" description="Helical" evidence="7">
    <location>
        <begin position="271"/>
        <end position="288"/>
    </location>
</feature>
<feature type="transmembrane region" description="Helical" evidence="7">
    <location>
        <begin position="154"/>
        <end position="172"/>
    </location>
</feature>
<feature type="transmembrane region" description="Helical" evidence="7">
    <location>
        <begin position="181"/>
        <end position="203"/>
    </location>
</feature>
<reference evidence="9 10" key="1">
    <citation type="submission" date="2020-08" db="EMBL/GenBank/DDBJ databases">
        <title>Genomic Encyclopedia of Type Strains, Phase III (KMG-III): the genomes of soil and plant-associated and newly described type strains.</title>
        <authorList>
            <person name="Whitman W."/>
        </authorList>
    </citation>
    <scope>NUCLEOTIDE SEQUENCE [LARGE SCALE GENOMIC DNA]</scope>
    <source>
        <strain evidence="9 10">CECT 5862</strain>
    </source>
</reference>
<feature type="domain" description="EamA" evidence="8">
    <location>
        <begin position="154"/>
        <end position="288"/>
    </location>
</feature>
<dbReference type="Proteomes" id="UP000570361">
    <property type="component" value="Unassembled WGS sequence"/>
</dbReference>
<dbReference type="PANTHER" id="PTHR32322">
    <property type="entry name" value="INNER MEMBRANE TRANSPORTER"/>
    <property type="match status" value="1"/>
</dbReference>
<gene>
    <name evidence="9" type="ORF">FHS18_001785</name>
</gene>
<feature type="domain" description="EamA" evidence="8">
    <location>
        <begin position="11"/>
        <end position="139"/>
    </location>
</feature>
<organism evidence="9 10">
    <name type="scientific">Paenibacillus phyllosphaerae</name>
    <dbReference type="NCBI Taxonomy" id="274593"/>
    <lineage>
        <taxon>Bacteria</taxon>
        <taxon>Bacillati</taxon>
        <taxon>Bacillota</taxon>
        <taxon>Bacilli</taxon>
        <taxon>Bacillales</taxon>
        <taxon>Paenibacillaceae</taxon>
        <taxon>Paenibacillus</taxon>
    </lineage>
</organism>
<evidence type="ECO:0000256" key="6">
    <source>
        <dbReference type="ARBA" id="ARBA00023136"/>
    </source>
</evidence>
<proteinExistence type="inferred from homology"/>
<comment type="similarity">
    <text evidence="2">Belongs to the EamA transporter family.</text>
</comment>
<feature type="transmembrane region" description="Helical" evidence="7">
    <location>
        <begin position="91"/>
        <end position="114"/>
    </location>
</feature>
<evidence type="ECO:0000259" key="8">
    <source>
        <dbReference type="Pfam" id="PF00892"/>
    </source>
</evidence>
<evidence type="ECO:0000256" key="7">
    <source>
        <dbReference type="SAM" id="Phobius"/>
    </source>
</evidence>
<evidence type="ECO:0000256" key="5">
    <source>
        <dbReference type="ARBA" id="ARBA00022989"/>
    </source>
</evidence>
<dbReference type="AlphaFoldDB" id="A0A7W5FM56"/>
<evidence type="ECO:0000313" key="9">
    <source>
        <dbReference type="EMBL" id="MBB3109722.1"/>
    </source>
</evidence>
<keyword evidence="5 7" id="KW-1133">Transmembrane helix</keyword>
<feature type="transmembrane region" description="Helical" evidence="7">
    <location>
        <begin position="37"/>
        <end position="56"/>
    </location>
</feature>
<name>A0A7W5FM56_9BACL</name>
<dbReference type="EMBL" id="JACHXK010000003">
    <property type="protein sequence ID" value="MBB3109722.1"/>
    <property type="molecule type" value="Genomic_DNA"/>
</dbReference>
<keyword evidence="10" id="KW-1185">Reference proteome</keyword>
<comment type="subcellular location">
    <subcellularLocation>
        <location evidence="1">Cell membrane</location>
        <topology evidence="1">Multi-pass membrane protein</topology>
    </subcellularLocation>
</comment>
<feature type="transmembrane region" description="Helical" evidence="7">
    <location>
        <begin position="246"/>
        <end position="265"/>
    </location>
</feature>
<feature type="transmembrane region" description="Helical" evidence="7">
    <location>
        <begin position="68"/>
        <end position="85"/>
    </location>
</feature>
<dbReference type="GO" id="GO:0005886">
    <property type="term" value="C:plasma membrane"/>
    <property type="evidence" value="ECO:0007669"/>
    <property type="project" value="UniProtKB-SubCell"/>
</dbReference>
<sequence>MPQLSKLQTALLLAFLILVWGINWPLSKYALEFMPPILFSGIRTLIGGVLLLFVGLRHVRRLRFAETWPIYVISSVVNVVLYYGLQTIGLHYLPAGLFSAIVFLQPVLVGLFAWRFLGEPMNGFKVVGLLLGFGGVGVICSGAGGLSGHISVEGILLALGSALSWALGTIYVKKIGPKVDAIWLVSMQLIIGGLFMLAVGSGVESWSDVEWQPSFVLTLLFISVFVIAIGWVIFYKLMDAGEASKVASYTFLIPLVAILIGTLFLNEPFTLSLLVGLLCILISILLVNRKPSRRTKPTTIMAKETTLH</sequence>